<sequence length="48" mass="5136">MNQRNETNIAGIFAAGDVTNVPEKQIIIAAGEGAKAVLSAFRYLSTRK</sequence>
<gene>
    <name evidence="1" type="ORF">S06H3_31119</name>
</gene>
<dbReference type="SUPFAM" id="SSF51905">
    <property type="entry name" value="FAD/NAD(P)-binding domain"/>
    <property type="match status" value="1"/>
</dbReference>
<name>X1LKE6_9ZZZZ</name>
<evidence type="ECO:0008006" key="2">
    <source>
        <dbReference type="Google" id="ProtNLM"/>
    </source>
</evidence>
<dbReference type="EMBL" id="BARV01018394">
    <property type="protein sequence ID" value="GAI19538.1"/>
    <property type="molecule type" value="Genomic_DNA"/>
</dbReference>
<dbReference type="Gene3D" id="3.50.50.60">
    <property type="entry name" value="FAD/NAD(P)-binding domain"/>
    <property type="match status" value="1"/>
</dbReference>
<evidence type="ECO:0000313" key="1">
    <source>
        <dbReference type="EMBL" id="GAI19538.1"/>
    </source>
</evidence>
<proteinExistence type="predicted"/>
<dbReference type="AlphaFoldDB" id="X1LKE6"/>
<organism evidence="1">
    <name type="scientific">marine sediment metagenome</name>
    <dbReference type="NCBI Taxonomy" id="412755"/>
    <lineage>
        <taxon>unclassified sequences</taxon>
        <taxon>metagenomes</taxon>
        <taxon>ecological metagenomes</taxon>
    </lineage>
</organism>
<dbReference type="InterPro" id="IPR036188">
    <property type="entry name" value="FAD/NAD-bd_sf"/>
</dbReference>
<reference evidence="1" key="1">
    <citation type="journal article" date="2014" name="Front. Microbiol.">
        <title>High frequency of phylogenetically diverse reductive dehalogenase-homologous genes in deep subseafloor sedimentary metagenomes.</title>
        <authorList>
            <person name="Kawai M."/>
            <person name="Futagami T."/>
            <person name="Toyoda A."/>
            <person name="Takaki Y."/>
            <person name="Nishi S."/>
            <person name="Hori S."/>
            <person name="Arai W."/>
            <person name="Tsubouchi T."/>
            <person name="Morono Y."/>
            <person name="Uchiyama I."/>
            <person name="Ito T."/>
            <person name="Fujiyama A."/>
            <person name="Inagaki F."/>
            <person name="Takami H."/>
        </authorList>
    </citation>
    <scope>NUCLEOTIDE SEQUENCE</scope>
    <source>
        <strain evidence="1">Expedition CK06-06</strain>
    </source>
</reference>
<protein>
    <recommendedName>
        <fullName evidence="2">FAD/NAD(P)-binding domain-containing protein</fullName>
    </recommendedName>
</protein>
<accession>X1LKE6</accession>
<comment type="caution">
    <text evidence="1">The sequence shown here is derived from an EMBL/GenBank/DDBJ whole genome shotgun (WGS) entry which is preliminary data.</text>
</comment>